<dbReference type="Proteomes" id="UP000003891">
    <property type="component" value="Unassembled WGS sequence"/>
</dbReference>
<protein>
    <submittedName>
        <fullName evidence="1">Uncharacterized protein</fullName>
    </submittedName>
</protein>
<dbReference type="EMBL" id="AGIP01000022">
    <property type="protein sequence ID" value="EHB50108.1"/>
    <property type="molecule type" value="Genomic_DNA"/>
</dbReference>
<reference evidence="1 2" key="1">
    <citation type="submission" date="2011-09" db="EMBL/GenBank/DDBJ databases">
        <title>The draft genome of Paenibacillus lactis 154.</title>
        <authorList>
            <consortium name="US DOE Joint Genome Institute (JGI-PGF)"/>
            <person name="Lucas S."/>
            <person name="Han J."/>
            <person name="Lapidus A."/>
            <person name="Cheng J.-F."/>
            <person name="Goodwin L."/>
            <person name="Pitluck S."/>
            <person name="Peters L."/>
            <person name="Land M.L."/>
            <person name="Hauser L."/>
            <person name="Siebers A."/>
            <person name="Thelen M."/>
            <person name="Hugenholtz P."/>
            <person name="Allgaier M."/>
            <person name="Woyke T.J."/>
        </authorList>
    </citation>
    <scope>NUCLEOTIDE SEQUENCE [LARGE SCALE GENOMIC DNA]</scope>
    <source>
        <strain evidence="1 2">154</strain>
    </source>
</reference>
<dbReference type="RefSeq" id="WP_007132806.1">
    <property type="nucleotide sequence ID" value="NZ_AGIP01000022.1"/>
</dbReference>
<gene>
    <name evidence="1" type="ORF">PaelaDRAFT_5655</name>
</gene>
<accession>G4HNU4</accession>
<dbReference type="STRING" id="743719.PaelaDRAFT_5655"/>
<organism evidence="1 2">
    <name type="scientific">Paenibacillus lactis 154</name>
    <dbReference type="NCBI Taxonomy" id="743719"/>
    <lineage>
        <taxon>Bacteria</taxon>
        <taxon>Bacillati</taxon>
        <taxon>Bacillota</taxon>
        <taxon>Bacilli</taxon>
        <taxon>Bacillales</taxon>
        <taxon>Paenibacillaceae</taxon>
        <taxon>Paenibacillus</taxon>
    </lineage>
</organism>
<evidence type="ECO:0000313" key="1">
    <source>
        <dbReference type="EMBL" id="EHB50108.1"/>
    </source>
</evidence>
<name>G4HNU4_9BACL</name>
<dbReference type="AlphaFoldDB" id="G4HNU4"/>
<evidence type="ECO:0000313" key="2">
    <source>
        <dbReference type="Proteomes" id="UP000003891"/>
    </source>
</evidence>
<sequence length="74" mass="8118">MSPETIARGVLVFGKEGFDVVLNKAREYAVSRVTRTSDVVDTMIDIGIQRGCDFVQSEDDVGVIFMKHAALSIL</sequence>
<proteinExistence type="predicted"/>